<gene>
    <name evidence="2" type="ORF">SAMN04489765_0098</name>
</gene>
<feature type="region of interest" description="Disordered" evidence="1">
    <location>
        <begin position="37"/>
        <end position="63"/>
    </location>
</feature>
<accession>A0A1H1A833</accession>
<feature type="region of interest" description="Disordered" evidence="1">
    <location>
        <begin position="90"/>
        <end position="112"/>
    </location>
</feature>
<dbReference type="AlphaFoldDB" id="A0A1H1A833"/>
<evidence type="ECO:0000313" key="3">
    <source>
        <dbReference type="Proteomes" id="UP000183053"/>
    </source>
</evidence>
<dbReference type="RefSeq" id="WP_139184109.1">
    <property type="nucleotide sequence ID" value="NZ_FNLF01000002.1"/>
</dbReference>
<feature type="compositionally biased region" description="Basic and acidic residues" evidence="1">
    <location>
        <begin position="369"/>
        <end position="378"/>
    </location>
</feature>
<feature type="region of interest" description="Disordered" evidence="1">
    <location>
        <begin position="186"/>
        <end position="237"/>
    </location>
</feature>
<feature type="compositionally biased region" description="Basic and acidic residues" evidence="1">
    <location>
        <begin position="306"/>
        <end position="319"/>
    </location>
</feature>
<evidence type="ECO:0000256" key="1">
    <source>
        <dbReference type="SAM" id="MobiDB-lite"/>
    </source>
</evidence>
<reference evidence="3" key="1">
    <citation type="submission" date="2016-10" db="EMBL/GenBank/DDBJ databases">
        <authorList>
            <person name="Varghese N."/>
            <person name="Submissions S."/>
        </authorList>
    </citation>
    <scope>NUCLEOTIDE SEQUENCE [LARGE SCALE GENOMIC DNA]</scope>
    <source>
        <strain evidence="3">DSM 44142</strain>
    </source>
</reference>
<evidence type="ECO:0000313" key="2">
    <source>
        <dbReference type="EMBL" id="SDQ35817.1"/>
    </source>
</evidence>
<dbReference type="OrthoDB" id="10017533at2"/>
<feature type="region of interest" description="Disordered" evidence="1">
    <location>
        <begin position="255"/>
        <end position="378"/>
    </location>
</feature>
<feature type="compositionally biased region" description="Low complexity" evidence="1">
    <location>
        <begin position="264"/>
        <end position="279"/>
    </location>
</feature>
<name>A0A1H1A833_9ACTN</name>
<proteinExistence type="predicted"/>
<feature type="compositionally biased region" description="Basic and acidic residues" evidence="1">
    <location>
        <begin position="42"/>
        <end position="63"/>
    </location>
</feature>
<dbReference type="EMBL" id="FNLF01000002">
    <property type="protein sequence ID" value="SDQ35817.1"/>
    <property type="molecule type" value="Genomic_DNA"/>
</dbReference>
<protein>
    <submittedName>
        <fullName evidence="2">Uncharacterized protein</fullName>
    </submittedName>
</protein>
<dbReference type="Proteomes" id="UP000183053">
    <property type="component" value="Unassembled WGS sequence"/>
</dbReference>
<sequence length="378" mass="41727">MSNEDHGAAESEAMGSAGQVLRTVMMMAGQFAQIRAGVAQRRAQEQERQEREEQAALREEERQIEAEKAADLAARKEVKQIKDRALRERDQRIRDHTINERTETRRQHEAQRRIAEHHLQRADRDQDFFETATPEEIALRYRQAVEFNDESGIAQTMRSKIEEFAKSKGVDLTDSPDEEKADLAAILAKAMNPNRDQERDDDPDGKQRIAEALVAGADADDRAAAAERSASTKLEPQELSEIAQAKREEIQAVLNNLAAKRGNPSSPTAATKKSAPAATRPDRASAILNAAKVRADERASVAPYDSADRRAATAQHLEENTTASADAIQARMSADISSAQPVQTALGAKVRQPTANKSGQVRDLSQKVSARERQEPGR</sequence>
<organism evidence="2 3">
    <name type="scientific">Tsukamurella pulmonis</name>
    <dbReference type="NCBI Taxonomy" id="47312"/>
    <lineage>
        <taxon>Bacteria</taxon>
        <taxon>Bacillati</taxon>
        <taxon>Actinomycetota</taxon>
        <taxon>Actinomycetes</taxon>
        <taxon>Mycobacteriales</taxon>
        <taxon>Tsukamurellaceae</taxon>
        <taxon>Tsukamurella</taxon>
    </lineage>
</organism>
<dbReference type="STRING" id="47312.SAMN04489765_0098"/>
<keyword evidence="3" id="KW-1185">Reference proteome</keyword>